<keyword evidence="5 6" id="KW-0233">DNA recombination</keyword>
<evidence type="ECO:0000256" key="6">
    <source>
        <dbReference type="RuleBase" id="RU365089"/>
    </source>
</evidence>
<dbReference type="Pfam" id="PF00872">
    <property type="entry name" value="Transposase_mut"/>
    <property type="match status" value="1"/>
</dbReference>
<dbReference type="NCBIfam" id="NF033543">
    <property type="entry name" value="transpos_IS256"/>
    <property type="match status" value="1"/>
</dbReference>
<evidence type="ECO:0000256" key="4">
    <source>
        <dbReference type="ARBA" id="ARBA00023125"/>
    </source>
</evidence>
<dbReference type="InterPro" id="IPR001207">
    <property type="entry name" value="Transposase_mutator"/>
</dbReference>
<keyword evidence="8" id="KW-1185">Reference proteome</keyword>
<accession>A0ABV5LNT1</accession>
<keyword evidence="4 6" id="KW-0238">DNA-binding</keyword>
<keyword evidence="6" id="KW-0814">Transposable element</keyword>
<gene>
    <name evidence="7" type="ORF">ACFFVI_02175</name>
</gene>
<comment type="caution">
    <text evidence="7">The sequence shown here is derived from an EMBL/GenBank/DDBJ whole genome shotgun (WGS) entry which is preliminary data.</text>
</comment>
<dbReference type="PANTHER" id="PTHR33217:SF7">
    <property type="entry name" value="TRANSPOSASE FOR INSERTION SEQUENCE ELEMENT IS1081"/>
    <property type="match status" value="1"/>
</dbReference>
<evidence type="ECO:0000313" key="8">
    <source>
        <dbReference type="Proteomes" id="UP001589748"/>
    </source>
</evidence>
<evidence type="ECO:0000313" key="7">
    <source>
        <dbReference type="EMBL" id="MFB9375765.1"/>
    </source>
</evidence>
<comment type="function">
    <text evidence="1 6">Required for the transposition of the insertion element.</text>
</comment>
<organism evidence="7 8">
    <name type="scientific">Kineococcus gynurae</name>
    <dbReference type="NCBI Taxonomy" id="452979"/>
    <lineage>
        <taxon>Bacteria</taxon>
        <taxon>Bacillati</taxon>
        <taxon>Actinomycetota</taxon>
        <taxon>Actinomycetes</taxon>
        <taxon>Kineosporiales</taxon>
        <taxon>Kineosporiaceae</taxon>
        <taxon>Kineococcus</taxon>
    </lineage>
</organism>
<evidence type="ECO:0000256" key="1">
    <source>
        <dbReference type="ARBA" id="ARBA00002190"/>
    </source>
</evidence>
<proteinExistence type="inferred from homology"/>
<dbReference type="RefSeq" id="WP_380139952.1">
    <property type="nucleotide sequence ID" value="NZ_JBHLUI010000012.1"/>
</dbReference>
<dbReference type="Proteomes" id="UP001589748">
    <property type="component" value="Unassembled WGS sequence"/>
</dbReference>
<name>A0ABV5LNT1_9ACTN</name>
<comment type="similarity">
    <text evidence="2 6">Belongs to the transposase mutator family.</text>
</comment>
<dbReference type="PANTHER" id="PTHR33217">
    <property type="entry name" value="TRANSPOSASE FOR INSERTION SEQUENCE ELEMENT IS1081"/>
    <property type="match status" value="1"/>
</dbReference>
<protein>
    <recommendedName>
        <fullName evidence="6">Mutator family transposase</fullName>
    </recommendedName>
</protein>
<evidence type="ECO:0000256" key="3">
    <source>
        <dbReference type="ARBA" id="ARBA00022578"/>
    </source>
</evidence>
<evidence type="ECO:0000256" key="2">
    <source>
        <dbReference type="ARBA" id="ARBA00010961"/>
    </source>
</evidence>
<evidence type="ECO:0000256" key="5">
    <source>
        <dbReference type="ARBA" id="ARBA00023172"/>
    </source>
</evidence>
<keyword evidence="3 6" id="KW-0815">Transposition</keyword>
<reference evidence="7 8" key="1">
    <citation type="submission" date="2024-09" db="EMBL/GenBank/DDBJ databases">
        <authorList>
            <person name="Sun Q."/>
            <person name="Mori K."/>
        </authorList>
    </citation>
    <scope>NUCLEOTIDE SEQUENCE [LARGE SCALE GENOMIC DNA]</scope>
    <source>
        <strain evidence="7 8">TISTR 1856</strain>
    </source>
</reference>
<dbReference type="EMBL" id="JBHMDM010000001">
    <property type="protein sequence ID" value="MFB9375765.1"/>
    <property type="molecule type" value="Genomic_DNA"/>
</dbReference>
<sequence>MALMDQSALSDLSDALTTADDGQLMRRILQGALQALIDAEAEAHIGAGLHERTAARTTHRNGTRDRLVATTAGDLNVKIPKTRTGSFFPTLLHPRRRIDRALHAVVMEAYVHGVSTRKVDDLVEALGVDSGISKSEVSRICADLDGEVEAFRTRPLDAQATPYVFLDATYCKARIRGRVVSQAVVIATGVTADGHREVLGCNVDVRVGDAETLDFWKTFLGSLRDRGLHGVQLVISDQHRGLVSAIEQTMAGASWQRCRVHFMRNVLSTVAKGQSDAVAAMIRTIFVQPCADAVGEQVRVVADSLRATFPAVAAMLGEAGPDVTAFAVFPVSHWKKIWSTNPLERLNREVKRRTDVVGIFPNAQALLRLAGCVLIEAHDEWQSGQRRYLSESSMALLTPPEPTVLPAPALRADTDPSAALDTTTALTA</sequence>